<protein>
    <recommendedName>
        <fullName evidence="4">DUF2304 domain-containing protein</fullName>
    </recommendedName>
</protein>
<dbReference type="InterPro" id="IPR019277">
    <property type="entry name" value="DUF2304"/>
</dbReference>
<keyword evidence="3" id="KW-1185">Reference proteome</keyword>
<feature type="transmembrane region" description="Helical" evidence="1">
    <location>
        <begin position="33"/>
        <end position="50"/>
    </location>
</feature>
<keyword evidence="1" id="KW-1133">Transmembrane helix</keyword>
<keyword evidence="1" id="KW-0472">Membrane</keyword>
<proteinExistence type="predicted"/>
<evidence type="ECO:0008006" key="4">
    <source>
        <dbReference type="Google" id="ProtNLM"/>
    </source>
</evidence>
<dbReference type="EMBL" id="SLWX01000029">
    <property type="protein sequence ID" value="TCO69871.1"/>
    <property type="molecule type" value="Genomic_DNA"/>
</dbReference>
<dbReference type="Proteomes" id="UP000294980">
    <property type="component" value="Unassembled WGS sequence"/>
</dbReference>
<dbReference type="OrthoDB" id="8812556at2"/>
<sequence>MIALVSGSIGLFVAIAILVLMRRDKLHAGHGLGWFLVAVAFACLGFAPGIVDTIARWLGIEYPPALALTVGMAVLVLKLLLMDIERSRIEMRHQRLTQRIAMLEATLRHERTGVEKSVPENDP</sequence>
<organism evidence="2 3">
    <name type="scientific">Chromatocurvus halotolerans</name>
    <dbReference type="NCBI Taxonomy" id="1132028"/>
    <lineage>
        <taxon>Bacteria</taxon>
        <taxon>Pseudomonadati</taxon>
        <taxon>Pseudomonadota</taxon>
        <taxon>Gammaproteobacteria</taxon>
        <taxon>Cellvibrionales</taxon>
        <taxon>Halieaceae</taxon>
        <taxon>Chromatocurvus</taxon>
    </lineage>
</organism>
<reference evidence="2 3" key="1">
    <citation type="submission" date="2019-03" db="EMBL/GenBank/DDBJ databases">
        <title>Genomic Encyclopedia of Type Strains, Phase IV (KMG-IV): sequencing the most valuable type-strain genomes for metagenomic binning, comparative biology and taxonomic classification.</title>
        <authorList>
            <person name="Goeker M."/>
        </authorList>
    </citation>
    <scope>NUCLEOTIDE SEQUENCE [LARGE SCALE GENOMIC DNA]</scope>
    <source>
        <strain evidence="2 3">DSM 23344</strain>
    </source>
</reference>
<evidence type="ECO:0000256" key="1">
    <source>
        <dbReference type="SAM" id="Phobius"/>
    </source>
</evidence>
<gene>
    <name evidence="2" type="ORF">EV688_1294</name>
</gene>
<dbReference type="AlphaFoldDB" id="A0A4R2K916"/>
<evidence type="ECO:0000313" key="2">
    <source>
        <dbReference type="EMBL" id="TCO69871.1"/>
    </source>
</evidence>
<evidence type="ECO:0000313" key="3">
    <source>
        <dbReference type="Proteomes" id="UP000294980"/>
    </source>
</evidence>
<feature type="transmembrane region" description="Helical" evidence="1">
    <location>
        <begin position="6"/>
        <end position="21"/>
    </location>
</feature>
<name>A0A4R2K916_9GAMM</name>
<accession>A0A4R2K916</accession>
<dbReference type="Pfam" id="PF10066">
    <property type="entry name" value="DUF2304"/>
    <property type="match status" value="1"/>
</dbReference>
<comment type="caution">
    <text evidence="2">The sequence shown here is derived from an EMBL/GenBank/DDBJ whole genome shotgun (WGS) entry which is preliminary data.</text>
</comment>
<keyword evidence="1" id="KW-0812">Transmembrane</keyword>
<dbReference type="RefSeq" id="WP_117319688.1">
    <property type="nucleotide sequence ID" value="NZ_QQSW01000035.1"/>
</dbReference>
<feature type="transmembrane region" description="Helical" evidence="1">
    <location>
        <begin position="62"/>
        <end position="81"/>
    </location>
</feature>